<dbReference type="Pfam" id="PF02521">
    <property type="entry name" value="HP_OMP_2"/>
    <property type="match status" value="1"/>
</dbReference>
<dbReference type="KEGG" id="hms:HMU10680"/>
<evidence type="ECO:0000313" key="2">
    <source>
        <dbReference type="Proteomes" id="UP000001522"/>
    </source>
</evidence>
<sequence length="447" mass="50671">MKTKILSLIALAFLQSEALEIKNKLSGSAASSSKIGLNINQSPTKVNPAEGILPTESFSVIRANVDYIFSLTHEGHYFDILLGGSFGGVVYDSTKNLVGGSQIYKYIGYWAGVANTKGPGNKDTRNYILYNANVFYRYDRYFSIRIGRFGLDIGDWQRGFREGVDIRSQAIPNTTLWFFATNKGAAVAKGGPWLRDFRYINVNDTKGDWDYGRGFWLFGTGAQVIYKNFTIHPMFYAQDSRFVSPTLDIIYNFRPDFDGKGFNFKTQVVGMYAYYLRGAWHLDASLDNFQPETKIKGGGGSLFIKQTFFYDNYEFGAALYTTFSDPHQFFGGANPTGFDSFTGTIYQFTTWNNVFRKYAHTGWAFVGGSHKDLTWRVVGRYTNATRAQEQSVLCSFTYKFTKNFEGNFTIQYYGLTTKAGHLLGTKRLLQDTYSDRSSIRTSLVYFF</sequence>
<proteinExistence type="predicted"/>
<dbReference type="HOGENOM" id="CLU_034831_0_0_7"/>
<dbReference type="EMBL" id="FN555004">
    <property type="protein sequence ID" value="CBG40325.1"/>
    <property type="molecule type" value="Genomic_DNA"/>
</dbReference>
<gene>
    <name evidence="1" type="ordered locus">HMU10680</name>
</gene>
<dbReference type="RefSeq" id="WP_013023397.1">
    <property type="nucleotide sequence ID" value="NC_013949.1"/>
</dbReference>
<dbReference type="STRING" id="679897.HMU10680"/>
<dbReference type="AlphaFoldDB" id="D3UIK2"/>
<organism evidence="1 2">
    <name type="scientific">Helicobacter mustelae (strain ATCC 43772 / CCUG 25715 / CIP 103759 / LMG 18044 / NCTC 12198 / R85-136P)</name>
    <name type="common">Campylobacter mustelae</name>
    <dbReference type="NCBI Taxonomy" id="679897"/>
    <lineage>
        <taxon>Bacteria</taxon>
        <taxon>Pseudomonadati</taxon>
        <taxon>Campylobacterota</taxon>
        <taxon>Epsilonproteobacteria</taxon>
        <taxon>Campylobacterales</taxon>
        <taxon>Helicobacteraceae</taxon>
        <taxon>Helicobacter</taxon>
    </lineage>
</organism>
<name>D3UIK2_HELM1</name>
<evidence type="ECO:0000313" key="1">
    <source>
        <dbReference type="EMBL" id="CBG40325.1"/>
    </source>
</evidence>
<dbReference type="InterPro" id="IPR003678">
    <property type="entry name" value="Put_OMP"/>
</dbReference>
<keyword evidence="2" id="KW-1185">Reference proteome</keyword>
<protein>
    <submittedName>
        <fullName evidence="1">Putative outer membrane protein</fullName>
    </submittedName>
</protein>
<accession>D3UIK2</accession>
<dbReference type="Proteomes" id="UP000001522">
    <property type="component" value="Chromosome"/>
</dbReference>
<reference evidence="1 2" key="1">
    <citation type="journal article" date="2010" name="BMC Genomics">
        <title>Comparative genomics and proteomics of Helicobacter mustelae, an ulcerogenic and carcinogenic gastric pathogen.</title>
        <authorList>
            <person name="O'Toole P.W."/>
            <person name="Snelling W.J."/>
            <person name="Canchaya C."/>
            <person name="Forde B.M."/>
            <person name="Hardie K.R."/>
            <person name="Josenhans C."/>
            <person name="Graham R.L.J."/>
            <person name="McMullan G."/>
            <person name="Parkhill J."/>
            <person name="Belda E."/>
            <person name="Bentley S.D."/>
        </authorList>
    </citation>
    <scope>NUCLEOTIDE SEQUENCE [LARGE SCALE GENOMIC DNA]</scope>
    <source>
        <strain evidence="2">ATCC 43772 / LMG 18044 / NCTC 12198 / 12198</strain>
    </source>
</reference>